<sequence length="870" mass="98006">MSTGKYCFDTSNFSSELFDPAALATSVTEVASLEVLRDHLQGYQRDVREELYQVINRDLADYLNLSSRLSGIDAEVLEIRAPLNEIVRHVRQTRDFAAMKRQILLNRLEERTQLENRKAILEKRVRFLCTLRGADNFLAMSGSIFDSGIISFNGSAKAKGFVHDPREGIGPSELVEHCKVLESISQALVSLMANIHCFPKSEEEDGMPTAQDMGLRLLHVEKKLLLRLGTIFRSVICPEDLIIPLDLDEERESSSERKYYVSVNEKALRHCLRAYNALGRGGEAEKHIARMIMLPFVESNFTQSRLDGGARGSCSGLTKIYLACMRYVQRNLRQVLIIGEECAHPIAESSTCWADALDPRYPCLDFVCNSVWRPVQQALCCRLASIFAPGIASILHTNYVASMTFLDELATLTGPENTDRLRARILSHDVTKEFQSRWNLSVYFHLRFSEISSAVDRALDSALDVLRLMHTEENGEKGTNIQMTDLFRSGFYGSNMSGERQDAYQPSFCNPIFSTVWCTILRLWDPDIFLLPLTARFFKLTLQLIGRFRLWCKKVFDNYRIGETIMAANYEWGNNDTSNSPRANVETLVNISWDAWILCQTSAQKHIERHVLLGVHRASTLDRISTAASAVSFELADESAMKLQSSLQGGLSEALLPFGALVRKGWQGITSHVVGQCVVILEAVHGITAQYRMTNKRPPERASPYVKKILGALRGFDVEERGKVPSFALEDPGWKVQVLEAVLIKYTEASQELLDSIEQMEDALRKRKQRSIKPMSISSENADRNDMGTSMAAQALSDSDKIRLQLFLDVAHFSDEIRQVGIYDDPIKSCETYSRLLQKVSAARHLLAADCEVTLPKNVLVFLCSTIAHR</sequence>
<proteinExistence type="inferred from homology"/>
<evidence type="ECO:0000313" key="12">
    <source>
        <dbReference type="EMBL" id="EWM27738.1"/>
    </source>
</evidence>
<dbReference type="InterPro" id="IPR024603">
    <property type="entry name" value="COG_complex_COG2_C"/>
</dbReference>
<evidence type="ECO:0000256" key="1">
    <source>
        <dbReference type="ARBA" id="ARBA00004395"/>
    </source>
</evidence>
<dbReference type="GO" id="GO:0000139">
    <property type="term" value="C:Golgi membrane"/>
    <property type="evidence" value="ECO:0007669"/>
    <property type="project" value="UniProtKB-SubCell"/>
</dbReference>
<dbReference type="Pfam" id="PF12022">
    <property type="entry name" value="COG2_C"/>
    <property type="match status" value="1"/>
</dbReference>
<feature type="domain" description="COG complex component COG2 C-terminal" evidence="11">
    <location>
        <begin position="436"/>
        <end position="810"/>
    </location>
</feature>
<comment type="subcellular location">
    <subcellularLocation>
        <location evidence="1">Golgi apparatus membrane</location>
        <topology evidence="1">Peripheral membrane protein</topology>
    </subcellularLocation>
</comment>
<organism evidence="12 13">
    <name type="scientific">Nannochloropsis gaditana</name>
    <dbReference type="NCBI Taxonomy" id="72520"/>
    <lineage>
        <taxon>Eukaryota</taxon>
        <taxon>Sar</taxon>
        <taxon>Stramenopiles</taxon>
        <taxon>Ochrophyta</taxon>
        <taxon>Eustigmatophyceae</taxon>
        <taxon>Eustigmatales</taxon>
        <taxon>Monodopsidaceae</taxon>
        <taxon>Nannochloropsis</taxon>
    </lineage>
</organism>
<feature type="coiled-coil region" evidence="9">
    <location>
        <begin position="743"/>
        <end position="770"/>
    </location>
</feature>
<dbReference type="PANTHER" id="PTHR12961">
    <property type="entry name" value="CONSERVED OLIGOMERIC GOLGI COMPLEX COMPONENT 2"/>
    <property type="match status" value="1"/>
</dbReference>
<evidence type="ECO:0000256" key="2">
    <source>
        <dbReference type="ARBA" id="ARBA00007603"/>
    </source>
</evidence>
<evidence type="ECO:0000256" key="6">
    <source>
        <dbReference type="ARBA" id="ARBA00023034"/>
    </source>
</evidence>
<dbReference type="GO" id="GO:0017119">
    <property type="term" value="C:Golgi transport complex"/>
    <property type="evidence" value="ECO:0007669"/>
    <property type="project" value="TreeGrafter"/>
</dbReference>
<dbReference type="AlphaFoldDB" id="W7TW36"/>
<name>W7TW36_9STRA</name>
<comment type="similarity">
    <text evidence="2">Belongs to the COG2 family.</text>
</comment>
<dbReference type="Proteomes" id="UP000019335">
    <property type="component" value="Chromosome 6"/>
</dbReference>
<evidence type="ECO:0000259" key="10">
    <source>
        <dbReference type="Pfam" id="PF06148"/>
    </source>
</evidence>
<comment type="caution">
    <text evidence="12">The sequence shown here is derived from an EMBL/GenBank/DDBJ whole genome shotgun (WGS) entry which is preliminary data.</text>
</comment>
<dbReference type="GO" id="GO:0015031">
    <property type="term" value="P:protein transport"/>
    <property type="evidence" value="ECO:0007669"/>
    <property type="project" value="UniProtKB-KW"/>
</dbReference>
<keyword evidence="7" id="KW-0472">Membrane</keyword>
<dbReference type="PANTHER" id="PTHR12961:SF0">
    <property type="entry name" value="CONSERVED OLIGOMERIC GOLGI COMPLEX SUBUNIT 2"/>
    <property type="match status" value="1"/>
</dbReference>
<dbReference type="InterPro" id="IPR024602">
    <property type="entry name" value="COG_su2_N"/>
</dbReference>
<evidence type="ECO:0000256" key="3">
    <source>
        <dbReference type="ARBA" id="ARBA00020977"/>
    </source>
</evidence>
<gene>
    <name evidence="12" type="ORF">Naga_100034g28</name>
</gene>
<keyword evidence="5" id="KW-0653">Protein transport</keyword>
<keyword evidence="4" id="KW-0813">Transport</keyword>
<reference evidence="12 13" key="1">
    <citation type="journal article" date="2014" name="Mol. Plant">
        <title>Chromosome Scale Genome Assembly and Transcriptome Profiling of Nannochloropsis gaditana in Nitrogen Depletion.</title>
        <authorList>
            <person name="Corteggiani Carpinelli E."/>
            <person name="Telatin A."/>
            <person name="Vitulo N."/>
            <person name="Forcato C."/>
            <person name="D'Angelo M."/>
            <person name="Schiavon R."/>
            <person name="Vezzi A."/>
            <person name="Giacometti G.M."/>
            <person name="Morosinotto T."/>
            <person name="Valle G."/>
        </authorList>
    </citation>
    <scope>NUCLEOTIDE SEQUENCE [LARGE SCALE GENOMIC DNA]</scope>
    <source>
        <strain evidence="12 13">B-31</strain>
    </source>
</reference>
<dbReference type="EMBL" id="AZIL01000424">
    <property type="protein sequence ID" value="EWM27738.1"/>
    <property type="molecule type" value="Genomic_DNA"/>
</dbReference>
<keyword evidence="9" id="KW-0175">Coiled coil</keyword>
<evidence type="ECO:0000256" key="7">
    <source>
        <dbReference type="ARBA" id="ARBA00023136"/>
    </source>
</evidence>
<feature type="domain" description="Conserved oligomeric Golgi complex subunit 2 N-terminal" evidence="10">
    <location>
        <begin position="7"/>
        <end position="80"/>
    </location>
</feature>
<evidence type="ECO:0000256" key="4">
    <source>
        <dbReference type="ARBA" id="ARBA00022448"/>
    </source>
</evidence>
<protein>
    <recommendedName>
        <fullName evidence="3">Conserved oligomeric Golgi complex subunit 2</fullName>
    </recommendedName>
    <alternativeName>
        <fullName evidence="8">Component of oligomeric Golgi complex 2</fullName>
    </alternativeName>
</protein>
<keyword evidence="6" id="KW-0333">Golgi apparatus</keyword>
<evidence type="ECO:0000256" key="9">
    <source>
        <dbReference type="SAM" id="Coils"/>
    </source>
</evidence>
<dbReference type="InterPro" id="IPR009316">
    <property type="entry name" value="COG2"/>
</dbReference>
<evidence type="ECO:0000256" key="8">
    <source>
        <dbReference type="ARBA" id="ARBA00031344"/>
    </source>
</evidence>
<dbReference type="OrthoDB" id="332281at2759"/>
<evidence type="ECO:0000256" key="5">
    <source>
        <dbReference type="ARBA" id="ARBA00022927"/>
    </source>
</evidence>
<dbReference type="GO" id="GO:0006891">
    <property type="term" value="P:intra-Golgi vesicle-mediated transport"/>
    <property type="evidence" value="ECO:0007669"/>
    <property type="project" value="TreeGrafter"/>
</dbReference>
<evidence type="ECO:0000259" key="11">
    <source>
        <dbReference type="Pfam" id="PF12022"/>
    </source>
</evidence>
<accession>W7TW36</accession>
<dbReference type="GO" id="GO:0007030">
    <property type="term" value="P:Golgi organization"/>
    <property type="evidence" value="ECO:0007669"/>
    <property type="project" value="InterPro"/>
</dbReference>
<keyword evidence="13" id="KW-1185">Reference proteome</keyword>
<evidence type="ECO:0000313" key="13">
    <source>
        <dbReference type="Proteomes" id="UP000019335"/>
    </source>
</evidence>
<dbReference type="Pfam" id="PF06148">
    <property type="entry name" value="COG2_N"/>
    <property type="match status" value="1"/>
</dbReference>